<dbReference type="STRING" id="235279.HH_1573"/>
<dbReference type="KEGG" id="hhe:HH_1573"/>
<keyword evidence="2" id="KW-0472">Membrane</keyword>
<proteinExistence type="predicted"/>
<evidence type="ECO:0000313" key="5">
    <source>
        <dbReference type="Proteomes" id="UP000002495"/>
    </source>
</evidence>
<dbReference type="HOGENOM" id="CLU_007814_0_0_7"/>
<feature type="region of interest" description="Disordered" evidence="1">
    <location>
        <begin position="965"/>
        <end position="985"/>
    </location>
</feature>
<dbReference type="InterPro" id="IPR025263">
    <property type="entry name" value="YhdP_central"/>
</dbReference>
<dbReference type="Pfam" id="PF13116">
    <property type="entry name" value="YhdP"/>
    <property type="match status" value="1"/>
</dbReference>
<dbReference type="OrthoDB" id="5332226at2"/>
<dbReference type="EMBL" id="AE017125">
    <property type="protein sequence ID" value="AAP78170.1"/>
    <property type="molecule type" value="Genomic_DNA"/>
</dbReference>
<reference evidence="4 5" key="1">
    <citation type="journal article" date="2003" name="Proc. Natl. Acad. Sci. U.S.A.">
        <title>The complete genome sequence of the carcinogenic bacterium Helicobacter hepaticus.</title>
        <authorList>
            <person name="Suerbaum S."/>
            <person name="Josenhans C."/>
            <person name="Sterzenbach T."/>
            <person name="Drescher B."/>
            <person name="Brandt P."/>
            <person name="Bell M."/>
            <person name="Droege M."/>
            <person name="Fartmann B."/>
            <person name="Fischer H.-P."/>
            <person name="Ge Z."/>
            <person name="Hoerster A."/>
            <person name="Holland R."/>
            <person name="Klein K."/>
            <person name="Koenig J."/>
            <person name="Macko L."/>
            <person name="Mendz G.L."/>
            <person name="Nyakatura G."/>
            <person name="Schauer D.B."/>
            <person name="Shen Z."/>
            <person name="Weber J."/>
            <person name="Frosch M."/>
            <person name="Fox J.G."/>
        </authorList>
    </citation>
    <scope>NUCLEOTIDE SEQUENCE [LARGE SCALE GENOMIC DNA]</scope>
    <source>
        <strain evidence="5">ATCC 51449 / 3B1</strain>
    </source>
</reference>
<gene>
    <name evidence="4" type="ordered locus">HH_1573</name>
</gene>
<feature type="compositionally biased region" description="Polar residues" evidence="1">
    <location>
        <begin position="970"/>
        <end position="985"/>
    </location>
</feature>
<sequence length="985" mass="112083">MVITMIIKKSKSIASIVIFLLILLSLSIIGYKVLSNGIYSPSISFGKTHIEGLYLRLNNKLILEIQKLDISAWQTEDNSQLQDKEDTSMSADEILGWIKKFLFVTSYFEKLDIKNLVFADKLQRSVHYDGKEYVINSPTFIARMGVEDNNKIIDLFIYQLDFLQFGLQVQGKFSYQPLKKTLEMNIAISPKEPTNDPEQPTLFVHSITDFHKINMEASSSHLYNLESIKPYILKLNNPTLNNWLFKNVHYDVLKLHSLRFQSTLNKHFFAQLQKTLALDLAIESPKVYLAPHLKPIEATRAILYMRDEKLTFLLKEPFFTNMNLDGSEVTISNIFTQPFGVQIAIRSHNAMLNNELSDLLHTYHINVPLRSVDSNLEVNLNIDIQSKDKRIHTFVNGNITTPNTTLEAGGQKLIADNFNLIFVNAPNRAYIQLLNTKINYANNIQGILNILWNLQDSKLQGDLLIDKFALSSQNLSQAKSLPKIPKESDELTKRIIQAIYEESQKGFSEEIVKIDKSNLKKISIIGDLGEDKIITLPDFGMKIRIGEESVFELSDIAKIYPYSPILQYFGIPNGSIKLWTKDFETMHLNAKVDNLTYPLYDKDAQRLSHFFLEGVINKSGIFIDSKNKKFTFIKEGNVVKIILDGYNLRIDEVFSSKIPALAQIKQENEKEEILTLEQRRKQEEFIRAKQRYERENKLSPHIVYLETRNMDFYLNQYVIPSDVASITLRDGIIRADVTYGNGVANVDMAYSRAVLRLSNFSDKFLNRVWQRDIFRGGLFNFKGIYDEGILKGEISMQNTIYQDLAIVQNVLALIDTIPALLTFRKPGLGANGYEIKNGKINLVINDEYLVLENINLEGSSIDVEGGGLVELKNKELDIVLKASTLKTLTDIINTIPLLNYVILGNDGKITTGIMLKGTLDNPKSEVSVVEDILLSPFEMVGRILKPVEKLLNNISNALDESIDAPPEMLDSTQLPQDNLNIPQQE</sequence>
<organism evidence="4 5">
    <name type="scientific">Helicobacter hepaticus (strain ATCC 51449 / 3B1)</name>
    <dbReference type="NCBI Taxonomy" id="235279"/>
    <lineage>
        <taxon>Bacteria</taxon>
        <taxon>Pseudomonadati</taxon>
        <taxon>Campylobacterota</taxon>
        <taxon>Epsilonproteobacteria</taxon>
        <taxon>Campylobacterales</taxon>
        <taxon>Helicobacteraceae</taxon>
        <taxon>Helicobacter</taxon>
    </lineage>
</organism>
<feature type="domain" description="YhdP central" evidence="3">
    <location>
        <begin position="236"/>
        <end position="923"/>
    </location>
</feature>
<keyword evidence="2" id="KW-0812">Transmembrane</keyword>
<dbReference type="AlphaFoldDB" id="Q7VFV2"/>
<evidence type="ECO:0000259" key="3">
    <source>
        <dbReference type="Pfam" id="PF13116"/>
    </source>
</evidence>
<evidence type="ECO:0000313" key="4">
    <source>
        <dbReference type="EMBL" id="AAP78170.1"/>
    </source>
</evidence>
<name>Q7VFV2_HELHP</name>
<keyword evidence="5" id="KW-1185">Reference proteome</keyword>
<dbReference type="eggNOG" id="COG2982">
    <property type="taxonomic scope" value="Bacteria"/>
</dbReference>
<dbReference type="Proteomes" id="UP000002495">
    <property type="component" value="Chromosome"/>
</dbReference>
<feature type="transmembrane region" description="Helical" evidence="2">
    <location>
        <begin position="12"/>
        <end position="34"/>
    </location>
</feature>
<accession>Q7VFV2</accession>
<protein>
    <recommendedName>
        <fullName evidence="3">YhdP central domain-containing protein</fullName>
    </recommendedName>
</protein>
<evidence type="ECO:0000256" key="1">
    <source>
        <dbReference type="SAM" id="MobiDB-lite"/>
    </source>
</evidence>
<keyword evidence="2" id="KW-1133">Transmembrane helix</keyword>
<evidence type="ECO:0000256" key="2">
    <source>
        <dbReference type="SAM" id="Phobius"/>
    </source>
</evidence>